<gene>
    <name evidence="1" type="ORF">LTRI10_LOCUS8338</name>
</gene>
<sequence length="71" mass="8189">MNRDRRVCDGGEEEILGFFVAAALDEKLLGENEVERDGGVWRKRRRGLRTPIPVFESKGNSKDLVTRRRQC</sequence>
<reference evidence="1 2" key="1">
    <citation type="submission" date="2024-04" db="EMBL/GenBank/DDBJ databases">
        <authorList>
            <person name="Fracassetti M."/>
        </authorList>
    </citation>
    <scope>NUCLEOTIDE SEQUENCE [LARGE SCALE GENOMIC DNA]</scope>
</reference>
<evidence type="ECO:0000313" key="1">
    <source>
        <dbReference type="EMBL" id="CAL1360937.1"/>
    </source>
</evidence>
<keyword evidence="2" id="KW-1185">Reference proteome</keyword>
<dbReference type="Proteomes" id="UP001497516">
    <property type="component" value="Chromosome 10"/>
</dbReference>
<dbReference type="AlphaFoldDB" id="A0AAV2CWN2"/>
<dbReference type="EMBL" id="OZ034814">
    <property type="protein sequence ID" value="CAL1360937.1"/>
    <property type="molecule type" value="Genomic_DNA"/>
</dbReference>
<proteinExistence type="predicted"/>
<evidence type="ECO:0000313" key="2">
    <source>
        <dbReference type="Proteomes" id="UP001497516"/>
    </source>
</evidence>
<organism evidence="1 2">
    <name type="scientific">Linum trigynum</name>
    <dbReference type="NCBI Taxonomy" id="586398"/>
    <lineage>
        <taxon>Eukaryota</taxon>
        <taxon>Viridiplantae</taxon>
        <taxon>Streptophyta</taxon>
        <taxon>Embryophyta</taxon>
        <taxon>Tracheophyta</taxon>
        <taxon>Spermatophyta</taxon>
        <taxon>Magnoliopsida</taxon>
        <taxon>eudicotyledons</taxon>
        <taxon>Gunneridae</taxon>
        <taxon>Pentapetalae</taxon>
        <taxon>rosids</taxon>
        <taxon>fabids</taxon>
        <taxon>Malpighiales</taxon>
        <taxon>Linaceae</taxon>
        <taxon>Linum</taxon>
    </lineage>
</organism>
<name>A0AAV2CWN2_9ROSI</name>
<accession>A0AAV2CWN2</accession>
<protein>
    <submittedName>
        <fullName evidence="1">Uncharacterized protein</fullName>
    </submittedName>
</protein>